<dbReference type="OrthoDB" id="63519at2"/>
<dbReference type="Proteomes" id="UP000444980">
    <property type="component" value="Unassembled WGS sequence"/>
</dbReference>
<dbReference type="InterPro" id="IPR050471">
    <property type="entry name" value="AB_hydrolase"/>
</dbReference>
<accession>A0A7M3SUJ1</accession>
<gene>
    <name evidence="2" type="ORF">nbrc107697_03540</name>
</gene>
<dbReference type="PANTHER" id="PTHR43433">
    <property type="entry name" value="HYDROLASE, ALPHA/BETA FOLD FAMILY PROTEIN"/>
    <property type="match status" value="1"/>
</dbReference>
<evidence type="ECO:0000313" key="2">
    <source>
        <dbReference type="EMBL" id="GED96315.1"/>
    </source>
</evidence>
<dbReference type="GO" id="GO:0016787">
    <property type="term" value="F:hydrolase activity"/>
    <property type="evidence" value="ECO:0007669"/>
    <property type="project" value="UniProtKB-KW"/>
</dbReference>
<keyword evidence="3" id="KW-1185">Reference proteome</keyword>
<dbReference type="SUPFAM" id="SSF53474">
    <property type="entry name" value="alpha/beta-Hydrolases"/>
    <property type="match status" value="1"/>
</dbReference>
<dbReference type="InterPro" id="IPR000073">
    <property type="entry name" value="AB_hydrolase_1"/>
</dbReference>
<dbReference type="EMBL" id="BJOU01000001">
    <property type="protein sequence ID" value="GED96315.1"/>
    <property type="molecule type" value="Genomic_DNA"/>
</dbReference>
<organism evidence="2 3">
    <name type="scientific">Gordonia crocea</name>
    <dbReference type="NCBI Taxonomy" id="589162"/>
    <lineage>
        <taxon>Bacteria</taxon>
        <taxon>Bacillati</taxon>
        <taxon>Actinomycetota</taxon>
        <taxon>Actinomycetes</taxon>
        <taxon>Mycobacteriales</taxon>
        <taxon>Gordoniaceae</taxon>
        <taxon>Gordonia</taxon>
    </lineage>
</organism>
<evidence type="ECO:0000313" key="3">
    <source>
        <dbReference type="Proteomes" id="UP000444980"/>
    </source>
</evidence>
<feature type="domain" description="AB hydrolase-1" evidence="1">
    <location>
        <begin position="49"/>
        <end position="160"/>
    </location>
</feature>
<dbReference type="Pfam" id="PF00561">
    <property type="entry name" value="Abhydrolase_1"/>
    <property type="match status" value="1"/>
</dbReference>
<dbReference type="PANTHER" id="PTHR43433:SF8">
    <property type="entry name" value="BIFUNCTIONAL LIPASE_ADENYLATE CYCLASE LIPJ"/>
    <property type="match status" value="1"/>
</dbReference>
<dbReference type="Gene3D" id="3.40.50.1820">
    <property type="entry name" value="alpha/beta hydrolase"/>
    <property type="match status" value="1"/>
</dbReference>
<keyword evidence="2" id="KW-0378">Hydrolase</keyword>
<name>A0A7M3SUJ1_9ACTN</name>
<sequence>MADRPGAVRLLNRLAERELGRGGGRVRRPAGDTHVDIAYLRTGPRVDVPIVVIPGGPGLASTLPYRALRREAADQGLDLVMMEHRGVGLSRFDVGGTKLPVSTVTISAAVDDLAAVLDDAGISRAVIYGSSYGTYLAQMFGVRHPERVASMVLDSPILSVVDDLATTRAYRRGLLLDGPGPVPAAIRALVHSDTVDSAELGHVVTSVYDMAGSDVLRRLVDARRRGRARIVWRRIAHLGRAEIDGTNPYVMEPDLVAGISYRELGYAHNPDGLPLDPVEAFADHTDEEFVGEPVFLPDAIPAFTWPTAVIAGSRDLVTPPPISARIAGLIPQAALVELPGVGHSALDSHRRAALAVIRAMLDGQHRELPRRSSELAALPRRGSLQIVAALVRAGIEVDSRLPL</sequence>
<dbReference type="RefSeq" id="WP_161925804.1">
    <property type="nucleotide sequence ID" value="NZ_BJOU01000001.1"/>
</dbReference>
<comment type="caution">
    <text evidence="2">The sequence shown here is derived from an EMBL/GenBank/DDBJ whole genome shotgun (WGS) entry which is preliminary data.</text>
</comment>
<protein>
    <submittedName>
        <fullName evidence="2">Alpha/beta hydrolase</fullName>
    </submittedName>
</protein>
<dbReference type="InterPro" id="IPR029058">
    <property type="entry name" value="AB_hydrolase_fold"/>
</dbReference>
<dbReference type="AlphaFoldDB" id="A0A7M3SUJ1"/>
<evidence type="ECO:0000259" key="1">
    <source>
        <dbReference type="Pfam" id="PF00561"/>
    </source>
</evidence>
<proteinExistence type="predicted"/>
<reference evidence="3" key="1">
    <citation type="submission" date="2019-06" db="EMBL/GenBank/DDBJ databases">
        <title>Gordonia isolated from sludge of a wastewater treatment plant.</title>
        <authorList>
            <person name="Tamura T."/>
            <person name="Aoyama K."/>
            <person name="Kang Y."/>
            <person name="Saito S."/>
            <person name="Akiyama N."/>
            <person name="Yazawa K."/>
            <person name="Gonoi T."/>
            <person name="Mikami Y."/>
        </authorList>
    </citation>
    <scope>NUCLEOTIDE SEQUENCE [LARGE SCALE GENOMIC DNA]</scope>
    <source>
        <strain evidence="3">NBRC 107697</strain>
    </source>
</reference>